<dbReference type="Gene3D" id="1.20.58.2200">
    <property type="match status" value="1"/>
</dbReference>
<evidence type="ECO:0000256" key="3">
    <source>
        <dbReference type="SAM" id="SignalP"/>
    </source>
</evidence>
<dbReference type="AlphaFoldDB" id="A0AA37IF30"/>
<dbReference type="RefSeq" id="WP_238214833.1">
    <property type="nucleotide sequence ID" value="NZ_BPUS01000013.1"/>
</dbReference>
<keyword evidence="3" id="KW-0732">Signal</keyword>
<evidence type="ECO:0000313" key="4">
    <source>
        <dbReference type="EMBL" id="GJH28069.1"/>
    </source>
</evidence>
<gene>
    <name evidence="4" type="ORF">CBA19CS42_26155</name>
</gene>
<feature type="compositionally biased region" description="Basic and acidic residues" evidence="1">
    <location>
        <begin position="476"/>
        <end position="493"/>
    </location>
</feature>
<feature type="compositionally biased region" description="Basic and acidic residues" evidence="1">
    <location>
        <begin position="363"/>
        <end position="448"/>
    </location>
</feature>
<evidence type="ECO:0008006" key="6">
    <source>
        <dbReference type="Google" id="ProtNLM"/>
    </source>
</evidence>
<organism evidence="4 5">
    <name type="scientific">Caballeronia novacaledonica</name>
    <dbReference type="NCBI Taxonomy" id="1544861"/>
    <lineage>
        <taxon>Bacteria</taxon>
        <taxon>Pseudomonadati</taxon>
        <taxon>Pseudomonadota</taxon>
        <taxon>Betaproteobacteria</taxon>
        <taxon>Burkholderiales</taxon>
        <taxon>Burkholderiaceae</taxon>
        <taxon>Caballeronia</taxon>
    </lineage>
</organism>
<name>A0AA37IF30_9BURK</name>
<dbReference type="InterPro" id="IPR020011">
    <property type="entry name" value="FimV_C"/>
</dbReference>
<dbReference type="PROSITE" id="PS51318">
    <property type="entry name" value="TAT"/>
    <property type="match status" value="1"/>
</dbReference>
<protein>
    <recommendedName>
        <fullName evidence="6">Transmembrane protein</fullName>
    </recommendedName>
</protein>
<sequence length="702" mass="72828">MIQRPRRSLLSSSRAACAAASLAVCAMFWANPGDALAQASGVALAPTGQTYAVKPGQSLNDVVSELTGSKDRDVRAKAARALFDANPSAFGNHDINKLKLGAVLNVPADLIGSAASSAASAPEAQPNPPAETPAPAQASESAVASATAPASAVEPQASATSTQEQTTPEPASATVAPASEPALAAPAPASGSGRSSHGVAAATIGLSPFVIAAVIAAVGFLLLRMRSGKKRRAAASNEGVDRTSRTFASLEEAQADADARNETIRKAREASAAASAVAAEKKSSELDRSGLAAAAGSIEDADATRAPAVPSDDELPPTTEAKPGPAVAPGQANRAAQEAPFAPVAPAARHPDFVPPVGATETQDQHDEHAREIAAREAARREAEKWENEEREAAARQAAIREAEEREIRAREAAAREALARESADREAGKREAELRQVTEREDQAREAAAREIIAREAELRELQARAAEEQAAEQRAAEQRDIEEQAAREAEKSGIAPDEEPVLAHRFPMPKFPQDAIQALGSLEMELPPRMELSIKPPGAAEQVAATSSVASDLPRESRPAALQPPPTGPQPIEQVPFIPQPMAQPDSARHTQSQAQSVASQIEAGTAGAASVAGLGATRFGPLSLDFDLGRASSATEPMPALTPAQLATIARNKLELAAEYIELGDLSGARTLLQEVIESNDPATRQQAATLLSTLAPHS</sequence>
<feature type="region of interest" description="Disordered" evidence="1">
    <location>
        <begin position="231"/>
        <end position="260"/>
    </location>
</feature>
<accession>A0AA37IF30</accession>
<evidence type="ECO:0000313" key="5">
    <source>
        <dbReference type="Proteomes" id="UP001055111"/>
    </source>
</evidence>
<keyword evidence="2" id="KW-0472">Membrane</keyword>
<proteinExistence type="predicted"/>
<dbReference type="InterPro" id="IPR038440">
    <property type="entry name" value="FimV_C_sf"/>
</dbReference>
<comment type="caution">
    <text evidence="4">The sequence shown here is derived from an EMBL/GenBank/DDBJ whole genome shotgun (WGS) entry which is preliminary data.</text>
</comment>
<feature type="transmembrane region" description="Helical" evidence="2">
    <location>
        <begin position="199"/>
        <end position="223"/>
    </location>
</feature>
<dbReference type="Proteomes" id="UP001055111">
    <property type="component" value="Unassembled WGS sequence"/>
</dbReference>
<feature type="region of interest" description="Disordered" evidence="1">
    <location>
        <begin position="531"/>
        <end position="602"/>
    </location>
</feature>
<evidence type="ECO:0000256" key="2">
    <source>
        <dbReference type="SAM" id="Phobius"/>
    </source>
</evidence>
<feature type="signal peptide" evidence="3">
    <location>
        <begin position="1"/>
        <end position="37"/>
    </location>
</feature>
<feature type="chain" id="PRO_5041248128" description="Transmembrane protein" evidence="3">
    <location>
        <begin position="38"/>
        <end position="702"/>
    </location>
</feature>
<feature type="compositionally biased region" description="Low complexity" evidence="1">
    <location>
        <begin position="133"/>
        <end position="176"/>
    </location>
</feature>
<feature type="compositionally biased region" description="Polar residues" evidence="1">
    <location>
        <begin position="592"/>
        <end position="602"/>
    </location>
</feature>
<feature type="region of interest" description="Disordered" evidence="1">
    <location>
        <begin position="466"/>
        <end position="503"/>
    </location>
</feature>
<reference evidence="4" key="1">
    <citation type="submission" date="2022-09" db="EMBL/GenBank/DDBJ databases">
        <title>Isolation and characterization of 3-chlorobenzoate degrading bacteria from soils in Shizuoka.</title>
        <authorList>
            <person name="Ifat A."/>
            <person name="Ogawa N."/>
            <person name="Kimbara K."/>
            <person name="Moriuchi R."/>
            <person name="Dohra H."/>
            <person name="Shintani M."/>
        </authorList>
    </citation>
    <scope>NUCLEOTIDE SEQUENCE</scope>
    <source>
        <strain evidence="4">19CS4-2</strain>
    </source>
</reference>
<keyword evidence="2" id="KW-0812">Transmembrane</keyword>
<dbReference type="NCBIfam" id="TIGR03504">
    <property type="entry name" value="FimV_Cterm"/>
    <property type="match status" value="1"/>
</dbReference>
<evidence type="ECO:0000256" key="1">
    <source>
        <dbReference type="SAM" id="MobiDB-lite"/>
    </source>
</evidence>
<feature type="region of interest" description="Disordered" evidence="1">
    <location>
        <begin position="117"/>
        <end position="176"/>
    </location>
</feature>
<keyword evidence="2" id="KW-1133">Transmembrane helix</keyword>
<feature type="region of interest" description="Disordered" evidence="1">
    <location>
        <begin position="297"/>
        <end position="448"/>
    </location>
</feature>
<dbReference type="InterPro" id="IPR006311">
    <property type="entry name" value="TAT_signal"/>
</dbReference>
<dbReference type="EMBL" id="BPUS01000013">
    <property type="protein sequence ID" value="GJH28069.1"/>
    <property type="molecule type" value="Genomic_DNA"/>
</dbReference>